<accession>J7ZYK7</accession>
<reference evidence="1 2" key="1">
    <citation type="submission" date="2012-04" db="EMBL/GenBank/DDBJ databases">
        <title>The Genome Sequence of Bacillus cereus BAG5X1-1.</title>
        <authorList>
            <consortium name="The Broad Institute Genome Sequencing Platform"/>
            <consortium name="The Broad Institute Genome Sequencing Center for Infectious Disease"/>
            <person name="Feldgarden M."/>
            <person name="Van der Auwera G.A."/>
            <person name="Mahillon J."/>
            <person name="Duprez V."/>
            <person name="Timmery S."/>
            <person name="Mattelet C."/>
            <person name="Dierick K."/>
            <person name="Sun M."/>
            <person name="Yu Z."/>
            <person name="Zhu L."/>
            <person name="Hu X."/>
            <person name="Shank E.B."/>
            <person name="Swiecicka I."/>
            <person name="Hansen B.M."/>
            <person name="Andrup L."/>
            <person name="Young S.K."/>
            <person name="Zeng Q."/>
            <person name="Gargeya S."/>
            <person name="Fitzgerald M."/>
            <person name="Haas B."/>
            <person name="Abouelleil A."/>
            <person name="Alvarado L."/>
            <person name="Arachchi H.M."/>
            <person name="Berlin A."/>
            <person name="Chapman S.B."/>
            <person name="Goldberg J."/>
            <person name="Griggs A."/>
            <person name="Gujja S."/>
            <person name="Hansen M."/>
            <person name="Howarth C."/>
            <person name="Imamovic A."/>
            <person name="Larimer J."/>
            <person name="McCowen C."/>
            <person name="Montmayeur A."/>
            <person name="Murphy C."/>
            <person name="Neiman D."/>
            <person name="Pearson M."/>
            <person name="Priest M."/>
            <person name="Roberts A."/>
            <person name="Saif S."/>
            <person name="Shea T."/>
            <person name="Sisk P."/>
            <person name="Sykes S."/>
            <person name="Wortman J."/>
            <person name="Nusbaum C."/>
            <person name="Birren B."/>
        </authorList>
    </citation>
    <scope>NUCLEOTIDE SEQUENCE [LARGE SCALE GENOMIC DNA]</scope>
    <source>
        <strain evidence="1 2">BAG5X1-1</strain>
    </source>
</reference>
<dbReference type="HOGENOM" id="CLU_1212859_0_0_9"/>
<proteinExistence type="predicted"/>
<name>J7ZYK7_BACCE</name>
<comment type="caution">
    <text evidence="1">The sequence shown here is derived from an EMBL/GenBank/DDBJ whole genome shotgun (WGS) entry which is preliminary data.</text>
</comment>
<evidence type="ECO:0000313" key="1">
    <source>
        <dbReference type="EMBL" id="EJQ36002.1"/>
    </source>
</evidence>
<dbReference type="RefSeq" id="WP_002107397.1">
    <property type="nucleotide sequence ID" value="NZ_JH792001.1"/>
</dbReference>
<dbReference type="EMBL" id="AHDJ01000073">
    <property type="protein sequence ID" value="EJQ36002.1"/>
    <property type="molecule type" value="Genomic_DNA"/>
</dbReference>
<protein>
    <submittedName>
        <fullName evidence="1">Uncharacterized protein</fullName>
    </submittedName>
</protein>
<dbReference type="PATRIC" id="fig|1053189.3.peg.5579"/>
<sequence length="223" mass="26356">MNVRVATVQSKKTIKTKPSQKQSKEKQGFISTIFASFQKADAPVLNVAPYKRMDKKTGVLVDQRDNLQVYFRVKTTDLVSMNQEDLNRFVNQLTNLCRVYHEPFKVLSLTYSTETTVQQVYWKRMATRYQMQMNSEGVTKEREKILYQRYSLAVENLHRVLWVEKNLKELAFIIVVYAKNQNELERNVKDMKRYGGRQLDLQHMEPVDVEKLVFKLQNMNSEM</sequence>
<dbReference type="AlphaFoldDB" id="J7ZYK7"/>
<organism evidence="1 2">
    <name type="scientific">Bacillus cereus BAG5X1-1</name>
    <dbReference type="NCBI Taxonomy" id="1053189"/>
    <lineage>
        <taxon>Bacteria</taxon>
        <taxon>Bacillati</taxon>
        <taxon>Bacillota</taxon>
        <taxon>Bacilli</taxon>
        <taxon>Bacillales</taxon>
        <taxon>Bacillaceae</taxon>
        <taxon>Bacillus</taxon>
        <taxon>Bacillus cereus group</taxon>
    </lineage>
</organism>
<gene>
    <name evidence="1" type="ORF">IEE_05478</name>
</gene>
<evidence type="ECO:0000313" key="2">
    <source>
        <dbReference type="Proteomes" id="UP000006600"/>
    </source>
</evidence>
<dbReference type="Proteomes" id="UP000006600">
    <property type="component" value="Unassembled WGS sequence"/>
</dbReference>